<gene>
    <name evidence="1" type="ORF">CA85_01560</name>
</gene>
<dbReference type="Proteomes" id="UP000318053">
    <property type="component" value="Unassembled WGS sequence"/>
</dbReference>
<protein>
    <submittedName>
        <fullName evidence="1">Uncharacterized protein</fullName>
    </submittedName>
</protein>
<reference evidence="1 2" key="1">
    <citation type="submission" date="2019-02" db="EMBL/GenBank/DDBJ databases">
        <title>Deep-cultivation of Planctomycetes and their phenomic and genomic characterization uncovers novel biology.</title>
        <authorList>
            <person name="Wiegand S."/>
            <person name="Jogler M."/>
            <person name="Boedeker C."/>
            <person name="Pinto D."/>
            <person name="Vollmers J."/>
            <person name="Rivas-Marin E."/>
            <person name="Kohn T."/>
            <person name="Peeters S.H."/>
            <person name="Heuer A."/>
            <person name="Rast P."/>
            <person name="Oberbeckmann S."/>
            <person name="Bunk B."/>
            <person name="Jeske O."/>
            <person name="Meyerdierks A."/>
            <person name="Storesund J.E."/>
            <person name="Kallscheuer N."/>
            <person name="Luecker S."/>
            <person name="Lage O.M."/>
            <person name="Pohl T."/>
            <person name="Merkel B.J."/>
            <person name="Hornburger P."/>
            <person name="Mueller R.-W."/>
            <person name="Bruemmer F."/>
            <person name="Labrenz M."/>
            <person name="Spormann A.M."/>
            <person name="Op Den Camp H."/>
            <person name="Overmann J."/>
            <person name="Amann R."/>
            <person name="Jetten M.S.M."/>
            <person name="Mascher T."/>
            <person name="Medema M.H."/>
            <person name="Devos D.P."/>
            <person name="Kaster A.-K."/>
            <person name="Ovreas L."/>
            <person name="Rohde M."/>
            <person name="Galperin M.Y."/>
            <person name="Jogler C."/>
        </authorList>
    </citation>
    <scope>NUCLEOTIDE SEQUENCE [LARGE SCALE GENOMIC DNA]</scope>
    <source>
        <strain evidence="1 2">CA85</strain>
    </source>
</reference>
<evidence type="ECO:0000313" key="1">
    <source>
        <dbReference type="EMBL" id="TWT74870.1"/>
    </source>
</evidence>
<keyword evidence="2" id="KW-1185">Reference proteome</keyword>
<dbReference type="EMBL" id="SJPK01000001">
    <property type="protein sequence ID" value="TWT74870.1"/>
    <property type="molecule type" value="Genomic_DNA"/>
</dbReference>
<accession>A0A5C5YJ32</accession>
<organism evidence="1 2">
    <name type="scientific">Allorhodopirellula solitaria</name>
    <dbReference type="NCBI Taxonomy" id="2527987"/>
    <lineage>
        <taxon>Bacteria</taxon>
        <taxon>Pseudomonadati</taxon>
        <taxon>Planctomycetota</taxon>
        <taxon>Planctomycetia</taxon>
        <taxon>Pirellulales</taxon>
        <taxon>Pirellulaceae</taxon>
        <taxon>Allorhodopirellula</taxon>
    </lineage>
</organism>
<name>A0A5C5YJ32_9BACT</name>
<comment type="caution">
    <text evidence="1">The sequence shown here is derived from an EMBL/GenBank/DDBJ whole genome shotgun (WGS) entry which is preliminary data.</text>
</comment>
<proteinExistence type="predicted"/>
<sequence length="141" mass="15935">MKASDLPDEYDRLVRIDMLTGGIEHLDESSYGVAMQQTELNFHCALFDIAREEKSKVLYDIANDALSSESATKRLRAHAAAYLYRIFEEQPARRVLVDLQAELTTGLPKNEPEVMTIGFHYEDAHSFAGKILRESIESALD</sequence>
<dbReference type="AlphaFoldDB" id="A0A5C5YJ32"/>
<evidence type="ECO:0000313" key="2">
    <source>
        <dbReference type="Proteomes" id="UP000318053"/>
    </source>
</evidence>